<dbReference type="PANTHER" id="PTHR30024">
    <property type="entry name" value="ALIPHATIC SULFONATES-BINDING PROTEIN-RELATED"/>
    <property type="match status" value="1"/>
</dbReference>
<dbReference type="Gene3D" id="3.40.190.10">
    <property type="entry name" value="Periplasmic binding protein-like II"/>
    <property type="match status" value="2"/>
</dbReference>
<dbReference type="InterPro" id="IPR015168">
    <property type="entry name" value="SsuA/THI5"/>
</dbReference>
<evidence type="ECO:0000259" key="1">
    <source>
        <dbReference type="Pfam" id="PF09084"/>
    </source>
</evidence>
<dbReference type="Proteomes" id="UP000324282">
    <property type="component" value="Unassembled WGS sequence"/>
</dbReference>
<proteinExistence type="predicted"/>
<evidence type="ECO:0000313" key="2">
    <source>
        <dbReference type="EMBL" id="TYP65077.1"/>
    </source>
</evidence>
<protein>
    <submittedName>
        <fullName evidence="2">NitT/TauT family transport system substrate-binding protein</fullName>
    </submittedName>
</protein>
<comment type="caution">
    <text evidence="2">The sequence shown here is derived from an EMBL/GenBank/DDBJ whole genome shotgun (WGS) entry which is preliminary data.</text>
</comment>
<organism evidence="2 3">
    <name type="scientific">Stutzerimonas stutzeri</name>
    <name type="common">Pseudomonas stutzeri</name>
    <dbReference type="NCBI Taxonomy" id="316"/>
    <lineage>
        <taxon>Bacteria</taxon>
        <taxon>Pseudomonadati</taxon>
        <taxon>Pseudomonadota</taxon>
        <taxon>Gammaproteobacteria</taxon>
        <taxon>Pseudomonadales</taxon>
        <taxon>Pseudomonadaceae</taxon>
        <taxon>Stutzerimonas</taxon>
    </lineage>
</organism>
<gene>
    <name evidence="2" type="ORF">A9A72_122200</name>
</gene>
<dbReference type="AlphaFoldDB" id="A0A5S5BDE3"/>
<dbReference type="SUPFAM" id="SSF53850">
    <property type="entry name" value="Periplasmic binding protein-like II"/>
    <property type="match status" value="1"/>
</dbReference>
<dbReference type="PANTHER" id="PTHR30024:SF48">
    <property type="entry name" value="ABC TRANSPORTER SUBSTRATE-BINDING PROTEIN"/>
    <property type="match status" value="1"/>
</dbReference>
<sequence length="336" mass="36587">MKPAPLSLILYFARACLAALRCGRVVLLAMLPLFVQAQGETQSLPVLTLSVLQFGTPHWELDHLKRHNLDRANGFELKVRLVADLPASRLALSSGSVDGAVSDLLWAQARYEAGTAYRYLPFSSQIGEVLVKDGRDIRTLADLRGKRIGVAGGPDGLGWQLLQQVAAKQGIDLAREATVQYAAPPLLSQALRRGQVDALLTFWHFSARLRGEGGVHTAFGLDELVGTLGLDPDLPVLGYLFPQAWANAHGDLLKRFASALRQTKDELAIQPDHWQTIRPLMRAESDAVFAALRESFVEGIPQPLDEARIAALQRLLVLTGAKQGQLMPAALFQSGP</sequence>
<reference evidence="2 3" key="1">
    <citation type="submission" date="2019-07" db="EMBL/GenBank/DDBJ databases">
        <title>Deep subsurface shale carbon reservoir microbial communities from Ohio and West Virginia, USA.</title>
        <authorList>
            <person name="Wrighton K."/>
        </authorList>
    </citation>
    <scope>NUCLEOTIDE SEQUENCE [LARGE SCALE GENOMIC DNA]</scope>
    <source>
        <strain evidence="2 3">NP_8Ht</strain>
    </source>
</reference>
<evidence type="ECO:0000313" key="3">
    <source>
        <dbReference type="Proteomes" id="UP000324282"/>
    </source>
</evidence>
<accession>A0A5S5BDE3</accession>
<dbReference type="OrthoDB" id="5621714at2"/>
<feature type="domain" description="SsuA/THI5-like" evidence="1">
    <location>
        <begin position="127"/>
        <end position="272"/>
    </location>
</feature>
<dbReference type="Pfam" id="PF09084">
    <property type="entry name" value="NMT1"/>
    <property type="match status" value="1"/>
</dbReference>
<dbReference type="EMBL" id="VNHQ01000012">
    <property type="protein sequence ID" value="TYP65077.1"/>
    <property type="molecule type" value="Genomic_DNA"/>
</dbReference>
<name>A0A5S5BDE3_STUST</name>
<dbReference type="RefSeq" id="WP_148924588.1">
    <property type="nucleotide sequence ID" value="NZ_VNHQ01000012.1"/>
</dbReference>